<accession>A0AAV4YTD1</accession>
<organism evidence="1 2">
    <name type="scientific">Aeromonas caviae</name>
    <name type="common">Aeromonas punctata</name>
    <dbReference type="NCBI Taxonomy" id="648"/>
    <lineage>
        <taxon>Bacteria</taxon>
        <taxon>Pseudomonadati</taxon>
        <taxon>Pseudomonadota</taxon>
        <taxon>Gammaproteobacteria</taxon>
        <taxon>Aeromonadales</taxon>
        <taxon>Aeromonadaceae</taxon>
        <taxon>Aeromonas</taxon>
    </lineage>
</organism>
<dbReference type="EMBL" id="BPNI01000161">
    <property type="protein sequence ID" value="GJA43376.1"/>
    <property type="molecule type" value="Genomic_DNA"/>
</dbReference>
<evidence type="ECO:0000313" key="2">
    <source>
        <dbReference type="Proteomes" id="UP000886939"/>
    </source>
</evidence>
<dbReference type="AlphaFoldDB" id="A0AAV4YTD1"/>
<comment type="caution">
    <text evidence="1">The sequence shown here is derived from an EMBL/GenBank/DDBJ whole genome shotgun (WGS) entry which is preliminary data.</text>
</comment>
<protein>
    <submittedName>
        <fullName evidence="1">Uncharacterized protein</fullName>
    </submittedName>
</protein>
<proteinExistence type="predicted"/>
<sequence>MQEISANSCPPWRSHHIYNLNSQNNDLICVLQLGDESELGQLDTPFWRGHFRTCSE</sequence>
<name>A0AAV4YTD1_AERCA</name>
<gene>
    <name evidence="1" type="ORF">KAM343_41720</name>
</gene>
<reference evidence="1" key="1">
    <citation type="submission" date="2021-07" db="EMBL/GenBank/DDBJ databases">
        <title>Draft genome sequence of carbapenem-resistant Aeromonas spp. in Japan.</title>
        <authorList>
            <person name="Maehana S."/>
            <person name="Suzuki M."/>
            <person name="Kitasato H."/>
        </authorList>
    </citation>
    <scope>NUCLEOTIDE SEQUENCE</scope>
    <source>
        <strain evidence="1">KAM343</strain>
    </source>
</reference>
<dbReference type="Proteomes" id="UP000886939">
    <property type="component" value="Unassembled WGS sequence"/>
</dbReference>
<evidence type="ECO:0000313" key="1">
    <source>
        <dbReference type="EMBL" id="GJA43376.1"/>
    </source>
</evidence>